<reference evidence="1" key="1">
    <citation type="journal article" date="2014" name="Int. J. Syst. Evol. Microbiol.">
        <title>Complete genome of a new Firmicutes species belonging to the dominant human colonic microbiota ('Ruminococcus bicirculans') reveals two chromosomes and a selective capacity to utilize plant glucans.</title>
        <authorList>
            <consortium name="NISC Comparative Sequencing Program"/>
            <person name="Wegmann U."/>
            <person name="Louis P."/>
            <person name="Goesmann A."/>
            <person name="Henrissat B."/>
            <person name="Duncan S.H."/>
            <person name="Flint H.J."/>
        </authorList>
    </citation>
    <scope>NUCLEOTIDE SEQUENCE</scope>
    <source>
        <strain evidence="1">CGMCC 1.15931</strain>
    </source>
</reference>
<dbReference type="EMBL" id="WNKZ01000011">
    <property type="protein sequence ID" value="MTV52365.1"/>
    <property type="molecule type" value="Genomic_DNA"/>
</dbReference>
<comment type="caution">
    <text evidence="2">The sequence shown here is derived from an EMBL/GenBank/DDBJ whole genome shotgun (WGS) entry which is preliminary data.</text>
</comment>
<accession>A0A6I3SUM6</accession>
<dbReference type="AlphaFoldDB" id="A0A6I3SUM6"/>
<dbReference type="Proteomes" id="UP000622638">
    <property type="component" value="Unassembled WGS sequence"/>
</dbReference>
<sequence length="133" mass="14218">MTIDSFATLLDAAKGRPEPQLFLLTFAAFEAEPQQHAAPGQPPRMALAPLGCVDRRAPELAGFDDLAAEARQALGGARWDVLLVSTLSGCAGQWPDERQAGSALRAMVNAIKLGQMNGMLAFDRDGELLRWAA</sequence>
<evidence type="ECO:0000313" key="3">
    <source>
        <dbReference type="Proteomes" id="UP000430634"/>
    </source>
</evidence>
<gene>
    <name evidence="1" type="ORF">GCM10011572_30260</name>
    <name evidence="2" type="ORF">GM672_06395</name>
</gene>
<proteinExistence type="predicted"/>
<dbReference type="RefSeq" id="WP_155469693.1">
    <property type="nucleotide sequence ID" value="NZ_BMKG01000012.1"/>
</dbReference>
<organism evidence="2 3">
    <name type="scientific">Pseudoduganella buxea</name>
    <dbReference type="NCBI Taxonomy" id="1949069"/>
    <lineage>
        <taxon>Bacteria</taxon>
        <taxon>Pseudomonadati</taxon>
        <taxon>Pseudomonadota</taxon>
        <taxon>Betaproteobacteria</taxon>
        <taxon>Burkholderiales</taxon>
        <taxon>Oxalobacteraceae</taxon>
        <taxon>Telluria group</taxon>
        <taxon>Pseudoduganella</taxon>
    </lineage>
</organism>
<dbReference type="EMBL" id="BMKG01000012">
    <property type="protein sequence ID" value="GGC06461.1"/>
    <property type="molecule type" value="Genomic_DNA"/>
</dbReference>
<dbReference type="Proteomes" id="UP000430634">
    <property type="component" value="Unassembled WGS sequence"/>
</dbReference>
<protein>
    <submittedName>
        <fullName evidence="2">Uncharacterized protein</fullName>
    </submittedName>
</protein>
<dbReference type="OrthoDB" id="6182044at2"/>
<reference evidence="4" key="2">
    <citation type="journal article" date="2019" name="Int. J. Syst. Evol. Microbiol.">
        <title>The Global Catalogue of Microorganisms (GCM) 10K type strain sequencing project: providing services to taxonomists for standard genome sequencing and annotation.</title>
        <authorList>
            <consortium name="The Broad Institute Genomics Platform"/>
            <consortium name="The Broad Institute Genome Sequencing Center for Infectious Disease"/>
            <person name="Wu L."/>
            <person name="Ma J."/>
        </authorList>
    </citation>
    <scope>NUCLEOTIDE SEQUENCE [LARGE SCALE GENOMIC DNA]</scope>
    <source>
        <strain evidence="4">CGMCC 1.15931</strain>
    </source>
</reference>
<reference evidence="1" key="4">
    <citation type="submission" date="2024-05" db="EMBL/GenBank/DDBJ databases">
        <authorList>
            <person name="Sun Q."/>
            <person name="Zhou Y."/>
        </authorList>
    </citation>
    <scope>NUCLEOTIDE SEQUENCE</scope>
    <source>
        <strain evidence="1">CGMCC 1.15931</strain>
    </source>
</reference>
<evidence type="ECO:0000313" key="4">
    <source>
        <dbReference type="Proteomes" id="UP000622638"/>
    </source>
</evidence>
<reference evidence="2 3" key="3">
    <citation type="submission" date="2019-11" db="EMBL/GenBank/DDBJ databases">
        <title>Type strains purchased from KCTC, JCM and DSMZ.</title>
        <authorList>
            <person name="Lu H."/>
        </authorList>
    </citation>
    <scope>NUCLEOTIDE SEQUENCE [LARGE SCALE GENOMIC DNA]</scope>
    <source>
        <strain evidence="2 3">KCTC 52429</strain>
    </source>
</reference>
<name>A0A6I3SUM6_9BURK</name>
<evidence type="ECO:0000313" key="1">
    <source>
        <dbReference type="EMBL" id="GGC06461.1"/>
    </source>
</evidence>
<keyword evidence="4" id="KW-1185">Reference proteome</keyword>
<evidence type="ECO:0000313" key="2">
    <source>
        <dbReference type="EMBL" id="MTV52365.1"/>
    </source>
</evidence>